<sequence length="141" mass="16265">MLTEQVGLTADSGWQVGVRKTLPIAPEKAWDFLLSQKIIRIWLGIIPAFPLQVGSNFNLNDNTQVKITVLKPGSHLRLSYHVPGYERPSIIQVRTIPSGENTVFAFHQEQLPDREARQERKYYFQQVLDDFEFLLNLADRE</sequence>
<proteinExistence type="inferred from homology"/>
<dbReference type="RefSeq" id="WP_116226231.1">
    <property type="nucleotide sequence ID" value="NZ_AP018437.1"/>
</dbReference>
<dbReference type="OrthoDB" id="4549061at2"/>
<feature type="domain" description="Activator of Hsp90 ATPase homologue 1/2-like C-terminal" evidence="2">
    <location>
        <begin position="25"/>
        <end position="134"/>
    </location>
</feature>
<dbReference type="InterPro" id="IPR023393">
    <property type="entry name" value="START-like_dom_sf"/>
</dbReference>
<reference evidence="3 4" key="1">
    <citation type="submission" date="2018-08" db="EMBL/GenBank/DDBJ databases">
        <title>Genomic Encyclopedia of Type Strains, Phase IV (KMG-IV): sequencing the most valuable type-strain genomes for metagenomic binning, comparative biology and taxonomic classification.</title>
        <authorList>
            <person name="Goeker M."/>
        </authorList>
    </citation>
    <scope>NUCLEOTIDE SEQUENCE [LARGE SCALE GENOMIC DNA]</scope>
    <source>
        <strain evidence="3 4">DSM 23923</strain>
    </source>
</reference>
<evidence type="ECO:0000313" key="4">
    <source>
        <dbReference type="Proteomes" id="UP000256388"/>
    </source>
</evidence>
<organism evidence="3 4">
    <name type="scientific">Pelolinea submarina</name>
    <dbReference type="NCBI Taxonomy" id="913107"/>
    <lineage>
        <taxon>Bacteria</taxon>
        <taxon>Bacillati</taxon>
        <taxon>Chloroflexota</taxon>
        <taxon>Anaerolineae</taxon>
        <taxon>Anaerolineales</taxon>
        <taxon>Anaerolineaceae</taxon>
        <taxon>Pelolinea</taxon>
    </lineage>
</organism>
<evidence type="ECO:0000313" key="3">
    <source>
        <dbReference type="EMBL" id="REG04635.1"/>
    </source>
</evidence>
<dbReference type="Pfam" id="PF08327">
    <property type="entry name" value="AHSA1"/>
    <property type="match status" value="1"/>
</dbReference>
<dbReference type="InterPro" id="IPR013538">
    <property type="entry name" value="ASHA1/2-like_C"/>
</dbReference>
<comment type="similarity">
    <text evidence="1">Belongs to the AHA1 family.</text>
</comment>
<dbReference type="Proteomes" id="UP000256388">
    <property type="component" value="Unassembled WGS sequence"/>
</dbReference>
<keyword evidence="4" id="KW-1185">Reference proteome</keyword>
<dbReference type="AlphaFoldDB" id="A0A347ZPW9"/>
<evidence type="ECO:0000256" key="1">
    <source>
        <dbReference type="ARBA" id="ARBA00006817"/>
    </source>
</evidence>
<evidence type="ECO:0000259" key="2">
    <source>
        <dbReference type="Pfam" id="PF08327"/>
    </source>
</evidence>
<comment type="caution">
    <text evidence="3">The sequence shown here is derived from an EMBL/GenBank/DDBJ whole genome shotgun (WGS) entry which is preliminary data.</text>
</comment>
<gene>
    <name evidence="3" type="ORF">DFR64_2982</name>
</gene>
<accession>A0A347ZPW9</accession>
<name>A0A347ZPW9_9CHLR</name>
<dbReference type="EMBL" id="QUMS01000006">
    <property type="protein sequence ID" value="REG04635.1"/>
    <property type="molecule type" value="Genomic_DNA"/>
</dbReference>
<dbReference type="Gene3D" id="3.30.530.20">
    <property type="match status" value="1"/>
</dbReference>
<dbReference type="SUPFAM" id="SSF55961">
    <property type="entry name" value="Bet v1-like"/>
    <property type="match status" value="1"/>
</dbReference>
<protein>
    <submittedName>
        <fullName evidence="3">Activator of Hsp90 ATPase-like protein</fullName>
    </submittedName>
</protein>